<evidence type="ECO:0000313" key="2">
    <source>
        <dbReference type="Proteomes" id="UP001654554"/>
    </source>
</evidence>
<sequence length="221" mass="24179">MTERTIQYQPLAALQADPANPKAHDIDLISDSVSRFGYLEPIVRDERTGYIISGHGRTTALRAMEEAGGVAPDGVRVDEDGVWLVPVLVGWASRSDSDARAALVALNRTGEVGGWDDTALLELLARLGEEEDGLLGVGYSDKDITDLTRFLEQHDDDDLDDLADQWDGSGLAVQEVVKFRDATAIAIWRRIRDEHKSDDAALLSLFPDEAAHVQALDADEQ</sequence>
<name>A0ACD4UHP6_9CAUD</name>
<organism evidence="1 2">
    <name type="scientific">Microbacterium phage Nicole72</name>
    <dbReference type="NCBI Taxonomy" id="3062838"/>
    <lineage>
        <taxon>Viruses</taxon>
        <taxon>Duplodnaviria</taxon>
        <taxon>Heunggongvirae</taxon>
        <taxon>Uroviricota</taxon>
        <taxon>Caudoviricetes</taxon>
        <taxon>Hodgkinviridae</taxon>
        <taxon>Meganvirus</taxon>
        <taxon>Meganvirus nichole72</taxon>
    </lineage>
</organism>
<reference evidence="1" key="1">
    <citation type="submission" date="2023-06" db="EMBL/GenBank/DDBJ databases">
        <authorList>
            <person name="Byrum C.A."/>
            <person name="Fullante V.A."/>
            <person name="Ghosh G."/>
            <person name="Ivey A.L."/>
            <person name="Joby C.P."/>
            <person name="Johnson E."/>
            <person name="Kamil H.A."/>
            <person name="Martinez L."/>
            <person name="Tutelo G.A."/>
            <person name="Wilson D."/>
            <person name="Ziegler A.J."/>
            <person name="Garlena R.A."/>
            <person name="Russell D.A."/>
            <person name="Jacobs-Sera D."/>
            <person name="Hatfull G.F."/>
        </authorList>
    </citation>
    <scope>NUCLEOTIDE SEQUENCE</scope>
</reference>
<gene>
    <name evidence="1" type="primary">1</name>
    <name evidence="1" type="ORF">SEA_NICOLE72_1</name>
</gene>
<dbReference type="EMBL" id="OR159674">
    <property type="protein sequence ID" value="WKW87038.1"/>
    <property type="molecule type" value="Genomic_DNA"/>
</dbReference>
<protein>
    <submittedName>
        <fullName evidence="1">ParB-like nuclease domain protein</fullName>
    </submittedName>
</protein>
<accession>A0ACD4UHP6</accession>
<proteinExistence type="predicted"/>
<keyword evidence="2" id="KW-1185">Reference proteome</keyword>
<evidence type="ECO:0000313" key="1">
    <source>
        <dbReference type="EMBL" id="WKW87038.1"/>
    </source>
</evidence>
<dbReference type="Proteomes" id="UP001654554">
    <property type="component" value="Segment"/>
</dbReference>